<keyword evidence="4" id="KW-0805">Transcription regulation</keyword>
<dbReference type="RefSeq" id="WP_065077857.1">
    <property type="nucleotide sequence ID" value="NZ_LROS01000013.1"/>
</dbReference>
<accession>A0A1A6AWB3</accession>
<dbReference type="Gene3D" id="1.10.10.10">
    <property type="entry name" value="Winged helix-like DNA-binding domain superfamily/Winged helix DNA-binding domain"/>
    <property type="match status" value="1"/>
</dbReference>
<comment type="caution">
    <text evidence="12">The sequence shown here is derived from an EMBL/GenBank/DDBJ whole genome shotgun (WGS) entry which is preliminary data.</text>
</comment>
<evidence type="ECO:0000256" key="2">
    <source>
        <dbReference type="ARBA" id="ARBA00022553"/>
    </source>
</evidence>
<dbReference type="InterPro" id="IPR036388">
    <property type="entry name" value="WH-like_DNA-bd_sf"/>
</dbReference>
<feature type="domain" description="OmpR/PhoB-type" evidence="11">
    <location>
        <begin position="131"/>
        <end position="230"/>
    </location>
</feature>
<evidence type="ECO:0000313" key="12">
    <source>
        <dbReference type="EMBL" id="OBR94369.1"/>
    </source>
</evidence>
<dbReference type="SMART" id="SM00448">
    <property type="entry name" value="REC"/>
    <property type="match status" value="1"/>
</dbReference>
<organism evidence="12 13">
    <name type="scientific">Clostridium ragsdalei P11</name>
    <dbReference type="NCBI Taxonomy" id="1353534"/>
    <lineage>
        <taxon>Bacteria</taxon>
        <taxon>Bacillati</taxon>
        <taxon>Bacillota</taxon>
        <taxon>Clostridia</taxon>
        <taxon>Eubacteriales</taxon>
        <taxon>Clostridiaceae</taxon>
        <taxon>Clostridium</taxon>
    </lineage>
</organism>
<keyword evidence="13" id="KW-1185">Reference proteome</keyword>
<evidence type="ECO:0000256" key="3">
    <source>
        <dbReference type="ARBA" id="ARBA00023012"/>
    </source>
</evidence>
<comment type="function">
    <text evidence="7">May play the central regulatory role in sporulation. It may be an element of the effector pathway responsible for the activation of sporulation genes in response to nutritional stress. Spo0A may act in concert with spo0H (a sigma factor) to control the expression of some genes that are critical to the sporulation process.</text>
</comment>
<name>A0A1A6AWB3_9CLOT</name>
<evidence type="ECO:0000256" key="4">
    <source>
        <dbReference type="ARBA" id="ARBA00023015"/>
    </source>
</evidence>
<dbReference type="GO" id="GO:0032993">
    <property type="term" value="C:protein-DNA complex"/>
    <property type="evidence" value="ECO:0007669"/>
    <property type="project" value="TreeGrafter"/>
</dbReference>
<proteinExistence type="predicted"/>
<dbReference type="PATRIC" id="fig|1353534.3.peg.1559"/>
<dbReference type="PANTHER" id="PTHR48111:SF2">
    <property type="entry name" value="RESPONSE REGULATOR SAER"/>
    <property type="match status" value="1"/>
</dbReference>
<evidence type="ECO:0000256" key="9">
    <source>
        <dbReference type="PROSITE-ProRule" id="PRU01091"/>
    </source>
</evidence>
<dbReference type="FunFam" id="1.10.10.10:FF:000018">
    <property type="entry name" value="DNA-binding response regulator ResD"/>
    <property type="match status" value="1"/>
</dbReference>
<evidence type="ECO:0000259" key="11">
    <source>
        <dbReference type="PROSITE" id="PS51755"/>
    </source>
</evidence>
<evidence type="ECO:0000256" key="6">
    <source>
        <dbReference type="ARBA" id="ARBA00023163"/>
    </source>
</evidence>
<evidence type="ECO:0000256" key="5">
    <source>
        <dbReference type="ARBA" id="ARBA00023125"/>
    </source>
</evidence>
<dbReference type="SUPFAM" id="SSF52172">
    <property type="entry name" value="CheY-like"/>
    <property type="match status" value="1"/>
</dbReference>
<evidence type="ECO:0000313" key="13">
    <source>
        <dbReference type="Proteomes" id="UP000093954"/>
    </source>
</evidence>
<dbReference type="Gene3D" id="6.10.250.690">
    <property type="match status" value="1"/>
</dbReference>
<feature type="domain" description="Response regulatory" evidence="10">
    <location>
        <begin position="4"/>
        <end position="117"/>
    </location>
</feature>
<dbReference type="SMART" id="SM00862">
    <property type="entry name" value="Trans_reg_C"/>
    <property type="match status" value="1"/>
</dbReference>
<feature type="DNA-binding region" description="OmpR/PhoB-type" evidence="9">
    <location>
        <begin position="131"/>
        <end position="230"/>
    </location>
</feature>
<dbReference type="GO" id="GO:0000156">
    <property type="term" value="F:phosphorelay response regulator activity"/>
    <property type="evidence" value="ECO:0007669"/>
    <property type="project" value="TreeGrafter"/>
</dbReference>
<dbReference type="InterPro" id="IPR001789">
    <property type="entry name" value="Sig_transdc_resp-reg_receiver"/>
</dbReference>
<evidence type="ECO:0000256" key="1">
    <source>
        <dbReference type="ARBA" id="ARBA00018672"/>
    </source>
</evidence>
<dbReference type="InterPro" id="IPR001867">
    <property type="entry name" value="OmpR/PhoB-type_DNA-bd"/>
</dbReference>
<dbReference type="InterPro" id="IPR011006">
    <property type="entry name" value="CheY-like_superfamily"/>
</dbReference>
<keyword evidence="3" id="KW-0902">Two-component regulatory system</keyword>
<keyword evidence="6" id="KW-0804">Transcription</keyword>
<dbReference type="AlphaFoldDB" id="A0A1A6AWB3"/>
<dbReference type="Proteomes" id="UP000093954">
    <property type="component" value="Unassembled WGS sequence"/>
</dbReference>
<dbReference type="PROSITE" id="PS51755">
    <property type="entry name" value="OMPR_PHOB"/>
    <property type="match status" value="1"/>
</dbReference>
<dbReference type="GO" id="GO:0005829">
    <property type="term" value="C:cytosol"/>
    <property type="evidence" value="ECO:0007669"/>
    <property type="project" value="TreeGrafter"/>
</dbReference>
<dbReference type="PROSITE" id="PS50110">
    <property type="entry name" value="RESPONSE_REGULATORY"/>
    <property type="match status" value="1"/>
</dbReference>
<dbReference type="InterPro" id="IPR039420">
    <property type="entry name" value="WalR-like"/>
</dbReference>
<sequence>MDSTILVVDDDKDILDIIEIYLKNDGFNVITAEDGLIAMDKLKENNIDLIILDIMMPNLDGIHACLEIRKKEKIPIIMLSAKDDSSSKILGLNVGADDYVTKPFNPLELVARVKSQIRRYSEFNVERPKSKEEILINDMVINTASREVFIGEKLIELTPIEFSILEVLANNRGRVLSTESIYESVWKEPFYNAKNTVAVHIRNIREKIEINSKDPKYIKVVWGVGYKIDK</sequence>
<evidence type="ECO:0000256" key="8">
    <source>
        <dbReference type="PROSITE-ProRule" id="PRU00169"/>
    </source>
</evidence>
<protein>
    <recommendedName>
        <fullName evidence="1">Stage 0 sporulation protein A homolog</fullName>
    </recommendedName>
</protein>
<feature type="modified residue" description="4-aspartylphosphate" evidence="8">
    <location>
        <position position="53"/>
    </location>
</feature>
<dbReference type="GO" id="GO:0006355">
    <property type="term" value="P:regulation of DNA-templated transcription"/>
    <property type="evidence" value="ECO:0007669"/>
    <property type="project" value="InterPro"/>
</dbReference>
<dbReference type="Pfam" id="PF00072">
    <property type="entry name" value="Response_reg"/>
    <property type="match status" value="1"/>
</dbReference>
<keyword evidence="2 8" id="KW-0597">Phosphoprotein</keyword>
<dbReference type="FunFam" id="3.40.50.2300:FF:000001">
    <property type="entry name" value="DNA-binding response regulator PhoB"/>
    <property type="match status" value="1"/>
</dbReference>
<evidence type="ECO:0000259" key="10">
    <source>
        <dbReference type="PROSITE" id="PS50110"/>
    </source>
</evidence>
<dbReference type="CDD" id="cd17574">
    <property type="entry name" value="REC_OmpR"/>
    <property type="match status" value="1"/>
</dbReference>
<dbReference type="PANTHER" id="PTHR48111">
    <property type="entry name" value="REGULATOR OF RPOS"/>
    <property type="match status" value="1"/>
</dbReference>
<gene>
    <name evidence="12" type="primary">yycF_2</name>
    <name evidence="12" type="ORF">CLRAG_15360</name>
</gene>
<dbReference type="EMBL" id="LROS01000013">
    <property type="protein sequence ID" value="OBR94369.1"/>
    <property type="molecule type" value="Genomic_DNA"/>
</dbReference>
<dbReference type="Pfam" id="PF00486">
    <property type="entry name" value="Trans_reg_C"/>
    <property type="match status" value="1"/>
</dbReference>
<dbReference type="Gene3D" id="3.40.50.2300">
    <property type="match status" value="1"/>
</dbReference>
<evidence type="ECO:0000256" key="7">
    <source>
        <dbReference type="ARBA" id="ARBA00024867"/>
    </source>
</evidence>
<keyword evidence="5 9" id="KW-0238">DNA-binding</keyword>
<dbReference type="CDD" id="cd00383">
    <property type="entry name" value="trans_reg_C"/>
    <property type="match status" value="1"/>
</dbReference>
<dbReference type="GO" id="GO:0000976">
    <property type="term" value="F:transcription cis-regulatory region binding"/>
    <property type="evidence" value="ECO:0007669"/>
    <property type="project" value="TreeGrafter"/>
</dbReference>
<reference evidence="12 13" key="1">
    <citation type="journal article" date="2012" name="Front. Microbiol.">
        <title>Draft Genome Sequence of the Virulent Strain 01-B526 of the Fish Pathogen Aeromonas salmonicida.</title>
        <authorList>
            <person name="Charette S.J."/>
            <person name="Brochu F."/>
            <person name="Boyle B."/>
            <person name="Filion G."/>
            <person name="Tanaka K.H."/>
            <person name="Derome N."/>
        </authorList>
    </citation>
    <scope>NUCLEOTIDE SEQUENCE [LARGE SCALE GENOMIC DNA]</scope>
    <source>
        <strain evidence="12 13">P11</strain>
    </source>
</reference>